<reference evidence="3" key="1">
    <citation type="journal article" date="2014" name="Int. J. Syst. Evol. Microbiol.">
        <title>Complete genome sequence of Corynebacterium casei LMG S-19264T (=DSM 44701T), isolated from a smear-ripened cheese.</title>
        <authorList>
            <consortium name="US DOE Joint Genome Institute (JGI-PGF)"/>
            <person name="Walter F."/>
            <person name="Albersmeier A."/>
            <person name="Kalinowski J."/>
            <person name="Ruckert C."/>
        </authorList>
    </citation>
    <scope>NUCLEOTIDE SEQUENCE</scope>
    <source>
        <strain evidence="3">JCM 19831</strain>
    </source>
</reference>
<feature type="region of interest" description="Disordered" evidence="1">
    <location>
        <begin position="293"/>
        <end position="323"/>
    </location>
</feature>
<dbReference type="InterPro" id="IPR029479">
    <property type="entry name" value="Nitroreductase"/>
</dbReference>
<dbReference type="EMBL" id="BMPI01000057">
    <property type="protein sequence ID" value="GGM68236.1"/>
    <property type="molecule type" value="Genomic_DNA"/>
</dbReference>
<dbReference type="InterPro" id="IPR000415">
    <property type="entry name" value="Nitroreductase-like"/>
</dbReference>
<evidence type="ECO:0000313" key="3">
    <source>
        <dbReference type="EMBL" id="GGM68236.1"/>
    </source>
</evidence>
<feature type="region of interest" description="Disordered" evidence="1">
    <location>
        <begin position="186"/>
        <end position="227"/>
    </location>
</feature>
<comment type="caution">
    <text evidence="3">The sequence shown here is derived from an EMBL/GenBank/DDBJ whole genome shotgun (WGS) entry which is preliminary data.</text>
</comment>
<name>A0A917UBC8_9ACTN</name>
<organism evidence="3 4">
    <name type="scientific">Dactylosporangium sucinum</name>
    <dbReference type="NCBI Taxonomy" id="1424081"/>
    <lineage>
        <taxon>Bacteria</taxon>
        <taxon>Bacillati</taxon>
        <taxon>Actinomycetota</taxon>
        <taxon>Actinomycetes</taxon>
        <taxon>Micromonosporales</taxon>
        <taxon>Micromonosporaceae</taxon>
        <taxon>Dactylosporangium</taxon>
    </lineage>
</organism>
<dbReference type="AlphaFoldDB" id="A0A917UBC8"/>
<dbReference type="PANTHER" id="PTHR23026">
    <property type="entry name" value="NADPH NITROREDUCTASE"/>
    <property type="match status" value="1"/>
</dbReference>
<dbReference type="Gene3D" id="3.40.109.10">
    <property type="entry name" value="NADH Oxidase"/>
    <property type="match status" value="1"/>
</dbReference>
<gene>
    <name evidence="3" type="ORF">GCM10007977_082540</name>
</gene>
<dbReference type="RefSeq" id="WP_190255513.1">
    <property type="nucleotide sequence ID" value="NZ_BMPI01000057.1"/>
</dbReference>
<dbReference type="PANTHER" id="PTHR23026:SF123">
    <property type="entry name" value="NAD(P)H NITROREDUCTASE RV3131-RELATED"/>
    <property type="match status" value="1"/>
</dbReference>
<dbReference type="InterPro" id="IPR050627">
    <property type="entry name" value="Nitroreductase/BluB"/>
</dbReference>
<accession>A0A917UBC8</accession>
<proteinExistence type="predicted"/>
<dbReference type="SUPFAM" id="SSF55469">
    <property type="entry name" value="FMN-dependent nitroreductase-like"/>
    <property type="match status" value="2"/>
</dbReference>
<protein>
    <submittedName>
        <fullName evidence="3">NAD(P)H nitroreductase</fullName>
    </submittedName>
</protein>
<dbReference type="GO" id="GO:0016491">
    <property type="term" value="F:oxidoreductase activity"/>
    <property type="evidence" value="ECO:0007669"/>
    <property type="project" value="InterPro"/>
</dbReference>
<evidence type="ECO:0000259" key="2">
    <source>
        <dbReference type="Pfam" id="PF00881"/>
    </source>
</evidence>
<reference evidence="3" key="2">
    <citation type="submission" date="2020-09" db="EMBL/GenBank/DDBJ databases">
        <authorList>
            <person name="Sun Q."/>
            <person name="Ohkuma M."/>
        </authorList>
    </citation>
    <scope>NUCLEOTIDE SEQUENCE</scope>
    <source>
        <strain evidence="3">JCM 19831</strain>
    </source>
</reference>
<dbReference type="Proteomes" id="UP000642070">
    <property type="component" value="Unassembled WGS sequence"/>
</dbReference>
<sequence length="323" mass="34807">MTTDPVASVLYRAAEDALLAPSILNTQPWHWRVHDDTLELFVDRSRQLHAADPYWRLMIISCGAALHHARVSLRASGYEPVVHRRPDPHQPWLLAHVQVGRAHPPSATAMRTYQSIRLRRTDRRPFATDVRVPADVIAGLRSAAEAEHALLYTLSPGDVTYLRYAARGAQTAAARDQVKAAELRQWTSGGADDGVPPQTVAKPSPRPVPTRDFGLGADAALEPGPGDDRSAEYLVVATAGDDLVAWLAAGEATSAVWLRATVEGLAVSPMSDVIEVPGARMLLRSLLQPTAQPQLVLRTGTTGDAGPPPESPRRPASEAIDVG</sequence>
<feature type="domain" description="Nitroreductase" evidence="2">
    <location>
        <begin position="116"/>
        <end position="275"/>
    </location>
</feature>
<keyword evidence="4" id="KW-1185">Reference proteome</keyword>
<dbReference type="Pfam" id="PF00881">
    <property type="entry name" value="Nitroreductase"/>
    <property type="match status" value="1"/>
</dbReference>
<evidence type="ECO:0000256" key="1">
    <source>
        <dbReference type="SAM" id="MobiDB-lite"/>
    </source>
</evidence>
<evidence type="ECO:0000313" key="4">
    <source>
        <dbReference type="Proteomes" id="UP000642070"/>
    </source>
</evidence>
<dbReference type="NCBIfam" id="NF047509">
    <property type="entry name" value="Rv3131_FMN_oxido"/>
    <property type="match status" value="1"/>
</dbReference>